<feature type="compositionally biased region" description="Polar residues" evidence="1">
    <location>
        <begin position="1"/>
        <end position="12"/>
    </location>
</feature>
<dbReference type="AlphaFoldDB" id="A0AAD6YAV6"/>
<gene>
    <name evidence="2" type="ORF">GGX14DRAFT_570291</name>
</gene>
<sequence length="207" mass="21991">MDTETLTMNSPGRHSIDTHGSCQVVPTKHNFAVGLVVIPPPFELSPEAPAPFSAPEPKFDPPAAVTSTPLDASVLNIQLTVCVWSDARPVAEKKNFGIDGLGSGGCENFFGPPRGVCRTPLIAKFVPAAARALLLPLQVVSPPRGARGVPRNYTVWNAPGLSIGGAAFNEKVVVSGPATKNQAAYVPLCPRDDRLRPRARRRRGLSK</sequence>
<organism evidence="2 3">
    <name type="scientific">Mycena pura</name>
    <dbReference type="NCBI Taxonomy" id="153505"/>
    <lineage>
        <taxon>Eukaryota</taxon>
        <taxon>Fungi</taxon>
        <taxon>Dikarya</taxon>
        <taxon>Basidiomycota</taxon>
        <taxon>Agaricomycotina</taxon>
        <taxon>Agaricomycetes</taxon>
        <taxon>Agaricomycetidae</taxon>
        <taxon>Agaricales</taxon>
        <taxon>Marasmiineae</taxon>
        <taxon>Mycenaceae</taxon>
        <taxon>Mycena</taxon>
    </lineage>
</organism>
<keyword evidence="3" id="KW-1185">Reference proteome</keyword>
<name>A0AAD6YAV6_9AGAR</name>
<feature type="region of interest" description="Disordered" evidence="1">
    <location>
        <begin position="1"/>
        <end position="20"/>
    </location>
</feature>
<accession>A0AAD6YAV6</accession>
<comment type="caution">
    <text evidence="2">The sequence shown here is derived from an EMBL/GenBank/DDBJ whole genome shotgun (WGS) entry which is preliminary data.</text>
</comment>
<evidence type="ECO:0000256" key="1">
    <source>
        <dbReference type="SAM" id="MobiDB-lite"/>
    </source>
</evidence>
<dbReference type="EMBL" id="JARJCW010000052">
    <property type="protein sequence ID" value="KAJ7203031.1"/>
    <property type="molecule type" value="Genomic_DNA"/>
</dbReference>
<proteinExistence type="predicted"/>
<dbReference type="Proteomes" id="UP001219525">
    <property type="component" value="Unassembled WGS sequence"/>
</dbReference>
<evidence type="ECO:0000313" key="2">
    <source>
        <dbReference type="EMBL" id="KAJ7203031.1"/>
    </source>
</evidence>
<reference evidence="2" key="1">
    <citation type="submission" date="2023-03" db="EMBL/GenBank/DDBJ databases">
        <title>Massive genome expansion in bonnet fungi (Mycena s.s.) driven by repeated elements and novel gene families across ecological guilds.</title>
        <authorList>
            <consortium name="Lawrence Berkeley National Laboratory"/>
            <person name="Harder C.B."/>
            <person name="Miyauchi S."/>
            <person name="Viragh M."/>
            <person name="Kuo A."/>
            <person name="Thoen E."/>
            <person name="Andreopoulos B."/>
            <person name="Lu D."/>
            <person name="Skrede I."/>
            <person name="Drula E."/>
            <person name="Henrissat B."/>
            <person name="Morin E."/>
            <person name="Kohler A."/>
            <person name="Barry K."/>
            <person name="LaButti K."/>
            <person name="Morin E."/>
            <person name="Salamov A."/>
            <person name="Lipzen A."/>
            <person name="Mereny Z."/>
            <person name="Hegedus B."/>
            <person name="Baldrian P."/>
            <person name="Stursova M."/>
            <person name="Weitz H."/>
            <person name="Taylor A."/>
            <person name="Grigoriev I.V."/>
            <person name="Nagy L.G."/>
            <person name="Martin F."/>
            <person name="Kauserud H."/>
        </authorList>
    </citation>
    <scope>NUCLEOTIDE SEQUENCE</scope>
    <source>
        <strain evidence="2">9144</strain>
    </source>
</reference>
<protein>
    <submittedName>
        <fullName evidence="2">Uncharacterized protein</fullName>
    </submittedName>
</protein>
<evidence type="ECO:0000313" key="3">
    <source>
        <dbReference type="Proteomes" id="UP001219525"/>
    </source>
</evidence>